<evidence type="ECO:0000256" key="2">
    <source>
        <dbReference type="ARBA" id="ARBA00022525"/>
    </source>
</evidence>
<organism evidence="7 8">
    <name type="scientific">Megalops atlanticus</name>
    <name type="common">Tarpon</name>
    <name type="synonym">Clupea gigantea</name>
    <dbReference type="NCBI Taxonomy" id="7932"/>
    <lineage>
        <taxon>Eukaryota</taxon>
        <taxon>Metazoa</taxon>
        <taxon>Chordata</taxon>
        <taxon>Craniata</taxon>
        <taxon>Vertebrata</taxon>
        <taxon>Euteleostomi</taxon>
        <taxon>Actinopterygii</taxon>
        <taxon>Neopterygii</taxon>
        <taxon>Teleostei</taxon>
        <taxon>Elopiformes</taxon>
        <taxon>Megalopidae</taxon>
        <taxon>Megalops</taxon>
    </lineage>
</organism>
<evidence type="ECO:0000259" key="6">
    <source>
        <dbReference type="PROSITE" id="PS50871"/>
    </source>
</evidence>
<gene>
    <name evidence="7" type="ORF">MATL_G00252750</name>
</gene>
<dbReference type="Pfam" id="PF00386">
    <property type="entry name" value="C1q"/>
    <property type="match status" value="1"/>
</dbReference>
<keyword evidence="5" id="KW-0472">Membrane</keyword>
<dbReference type="PRINTS" id="PR00007">
    <property type="entry name" value="COMPLEMNTC1Q"/>
</dbReference>
<feature type="domain" description="C1q" evidence="6">
    <location>
        <begin position="80"/>
        <end position="218"/>
    </location>
</feature>
<keyword evidence="2" id="KW-0964">Secreted</keyword>
<dbReference type="PANTHER" id="PTHR22923:SF102">
    <property type="entry name" value="CEREBELLIN 13-RELATED"/>
    <property type="match status" value="1"/>
</dbReference>
<accession>A0A9D3P9P2</accession>
<proteinExistence type="predicted"/>
<dbReference type="EMBL" id="JAFDVH010000024">
    <property type="protein sequence ID" value="KAG7455094.1"/>
    <property type="molecule type" value="Genomic_DNA"/>
</dbReference>
<dbReference type="Gene3D" id="2.60.120.40">
    <property type="match status" value="1"/>
</dbReference>
<dbReference type="PANTHER" id="PTHR22923">
    <property type="entry name" value="CEREBELLIN-RELATED"/>
    <property type="match status" value="1"/>
</dbReference>
<name>A0A9D3P9P2_MEGAT</name>
<dbReference type="InterPro" id="IPR001073">
    <property type="entry name" value="C1q_dom"/>
</dbReference>
<dbReference type="PROSITE" id="PS50871">
    <property type="entry name" value="C1Q"/>
    <property type="match status" value="1"/>
</dbReference>
<evidence type="ECO:0000256" key="3">
    <source>
        <dbReference type="ARBA" id="ARBA00022729"/>
    </source>
</evidence>
<evidence type="ECO:0000256" key="5">
    <source>
        <dbReference type="SAM" id="Phobius"/>
    </source>
</evidence>
<dbReference type="GO" id="GO:0005576">
    <property type="term" value="C:extracellular region"/>
    <property type="evidence" value="ECO:0007669"/>
    <property type="project" value="UniProtKB-SubCell"/>
</dbReference>
<keyword evidence="8" id="KW-1185">Reference proteome</keyword>
<dbReference type="InterPro" id="IPR050822">
    <property type="entry name" value="Cerebellin_Synaptic_Org"/>
</dbReference>
<dbReference type="OrthoDB" id="6154955at2759"/>
<protein>
    <recommendedName>
        <fullName evidence="6">C1q domain-containing protein</fullName>
    </recommendedName>
</protein>
<reference evidence="7" key="1">
    <citation type="submission" date="2021-01" db="EMBL/GenBank/DDBJ databases">
        <authorList>
            <person name="Zahm M."/>
            <person name="Roques C."/>
            <person name="Cabau C."/>
            <person name="Klopp C."/>
            <person name="Donnadieu C."/>
            <person name="Jouanno E."/>
            <person name="Lampietro C."/>
            <person name="Louis A."/>
            <person name="Herpin A."/>
            <person name="Echchiki A."/>
            <person name="Berthelot C."/>
            <person name="Parey E."/>
            <person name="Roest-Crollius H."/>
            <person name="Braasch I."/>
            <person name="Postlethwait J."/>
            <person name="Bobe J."/>
            <person name="Montfort J."/>
            <person name="Bouchez O."/>
            <person name="Begum T."/>
            <person name="Mejri S."/>
            <person name="Adams A."/>
            <person name="Chen W.-J."/>
            <person name="Guiguen Y."/>
        </authorList>
    </citation>
    <scope>NUCLEOTIDE SEQUENCE</scope>
    <source>
        <strain evidence="7">YG-15Mar2019-1</strain>
        <tissue evidence="7">Brain</tissue>
    </source>
</reference>
<comment type="subcellular location">
    <subcellularLocation>
        <location evidence="1">Secreted</location>
    </subcellularLocation>
</comment>
<dbReference type="AlphaFoldDB" id="A0A9D3P9P2"/>
<sequence length="218" mass="24271">MVVEQRFELGATKTELGAVEARLKTSENQVEELKRENAAQALDLRAMEDRANSTELQLEEQKTVVEELKSTVEVLKRENADRPKVAFSAALTDAGHVGPFNTDITLVYTKVFTNIGNHYSPATGIFTALVKGVYYFRFTAFGFGSSIIIGSALYKNGQSIIHMYDYQGSGEHDDDSSNAAILQLEVGDQVYLRLPSSHQVFDNIRNRCTFSGFLLFPM</sequence>
<dbReference type="InterPro" id="IPR008983">
    <property type="entry name" value="Tumour_necrosis_fac-like_dom"/>
</dbReference>
<comment type="caution">
    <text evidence="7">The sequence shown here is derived from an EMBL/GenBank/DDBJ whole genome shotgun (WGS) entry which is preliminary data.</text>
</comment>
<dbReference type="Proteomes" id="UP001046870">
    <property type="component" value="Chromosome 24"/>
</dbReference>
<keyword evidence="5" id="KW-0812">Transmembrane</keyword>
<evidence type="ECO:0000256" key="1">
    <source>
        <dbReference type="ARBA" id="ARBA00004613"/>
    </source>
</evidence>
<dbReference type="SUPFAM" id="SSF49842">
    <property type="entry name" value="TNF-like"/>
    <property type="match status" value="1"/>
</dbReference>
<keyword evidence="5" id="KW-1133">Transmembrane helix</keyword>
<keyword evidence="4" id="KW-0175">Coiled coil</keyword>
<dbReference type="SMART" id="SM00110">
    <property type="entry name" value="C1Q"/>
    <property type="match status" value="1"/>
</dbReference>
<evidence type="ECO:0000256" key="4">
    <source>
        <dbReference type="SAM" id="Coils"/>
    </source>
</evidence>
<evidence type="ECO:0000313" key="7">
    <source>
        <dbReference type="EMBL" id="KAG7455094.1"/>
    </source>
</evidence>
<evidence type="ECO:0000313" key="8">
    <source>
        <dbReference type="Proteomes" id="UP001046870"/>
    </source>
</evidence>
<feature type="coiled-coil region" evidence="4">
    <location>
        <begin position="16"/>
        <end position="78"/>
    </location>
</feature>
<keyword evidence="3" id="KW-0732">Signal</keyword>
<feature type="transmembrane region" description="Helical" evidence="5">
    <location>
        <begin position="134"/>
        <end position="154"/>
    </location>
</feature>